<feature type="domain" description="Transferrin receptor-like dimerisation" evidence="5">
    <location>
        <begin position="669"/>
        <end position="788"/>
    </location>
</feature>
<evidence type="ECO:0000259" key="5">
    <source>
        <dbReference type="Pfam" id="PF04253"/>
    </source>
</evidence>
<feature type="coiled-coil region" evidence="2">
    <location>
        <begin position="670"/>
        <end position="700"/>
    </location>
</feature>
<dbReference type="OrthoDB" id="5841748at2759"/>
<sequence>MGRPEATDLPAPSTAPTSRRPTWRTVARIAALAYVAGNLAPLAWEYAEGLFAPSTATGGKPISLADAEEIYLKVPSNESLYKLSHKYTAHAHPAGSGWDFVTALQVKNDWERALGLPETGPTEKIYEAGSAASQHALRKGSELDVWIDTYYPVMNTPVSSSVALLTEPVYRPSLREAVLEKDPYSVLADEVRSFHGLSVDGHVSAEYIYAGYGRKVDFDLLQAKGLDFKGKVVLVKYGGVFRGLKVKAAQEAGAAAVIIFTDPGDDGDIQETKGYKAYPDGPARVPSSVQRGSVQFYPGDPTTPGVPAYKNATREAGGNFPSIPSLPMSYEDVIPILQALNGKGLQPSDLDASFDGGLRHRGVEYYTGPSDVHLHVVNRVNTRVMPVWNVMARIPGSSPETIVMGNHRDAWVLGASDPNAGSASQTELARGLGVLLKKGWKPQRTVMLASWDAEEYGLIGSTEFAEDFEDWIQARVAAYLNLDSSVSGQHFHAGASPSLAHLVKGAAERVQRGNSSVWDTRLPDTESELSALGRGNADLTATSVSALGQTQPRTEAEGGTGVRPLGSGSDYTAFLQRCGVASTDFGYGSSLQSPVYHYHSVYDNLHWMKMYGDPSFQKHKEAAQILGLLVLRLSEQTILPLNTTQYCHDLHGYYAQVEKLRDDSGLKVRLNNLKGAITRLSEASENLDRTRVDLEKLLKKGRKDAKVMKQVALVNAKLRKFESGFLHKNGIPDREWYKHLVVAPGKWLGYGATTFPALTEAIIFDKDKNKGQFQADVLAGLLDGLAIELERQ</sequence>
<organism evidence="7 8">
    <name type="scientific">Trichosporon asahii var. asahii (strain ATCC 90039 / CBS 2479 / JCM 2466 / KCTC 7840 / NBRC 103889/ NCYC 2677 / UAMH 7654)</name>
    <name type="common">Yeast</name>
    <dbReference type="NCBI Taxonomy" id="1186058"/>
    <lineage>
        <taxon>Eukaryota</taxon>
        <taxon>Fungi</taxon>
        <taxon>Dikarya</taxon>
        <taxon>Basidiomycota</taxon>
        <taxon>Agaricomycotina</taxon>
        <taxon>Tremellomycetes</taxon>
        <taxon>Trichosporonales</taxon>
        <taxon>Trichosporonaceae</taxon>
        <taxon>Trichosporon</taxon>
    </lineage>
</organism>
<dbReference type="InterPro" id="IPR046450">
    <property type="entry name" value="PA_dom_sf"/>
</dbReference>
<evidence type="ECO:0000256" key="3">
    <source>
        <dbReference type="SAM" id="MobiDB-lite"/>
    </source>
</evidence>
<dbReference type="Gene3D" id="3.50.30.30">
    <property type="match status" value="1"/>
</dbReference>
<name>J6ESL3_TRIAS</name>
<gene>
    <name evidence="7" type="ORF">A1Q1_05886</name>
</gene>
<evidence type="ECO:0000313" key="7">
    <source>
        <dbReference type="EMBL" id="EJT45737.1"/>
    </source>
</evidence>
<evidence type="ECO:0000259" key="6">
    <source>
        <dbReference type="Pfam" id="PF04389"/>
    </source>
</evidence>
<proteinExistence type="inferred from homology"/>
<dbReference type="SUPFAM" id="SSF52025">
    <property type="entry name" value="PA domain"/>
    <property type="match status" value="1"/>
</dbReference>
<feature type="domain" description="PA" evidence="4">
    <location>
        <begin position="209"/>
        <end position="283"/>
    </location>
</feature>
<dbReference type="HOGENOM" id="CLU_005688_2_2_1"/>
<dbReference type="FunFam" id="3.40.630.10:FF:000101">
    <property type="entry name" value="N-acetylated alpha-linked acidic dipeptidase like 1"/>
    <property type="match status" value="1"/>
</dbReference>
<feature type="region of interest" description="Disordered" evidence="3">
    <location>
        <begin position="1"/>
        <end position="20"/>
    </location>
</feature>
<dbReference type="Gene3D" id="3.40.630.10">
    <property type="entry name" value="Zn peptidases"/>
    <property type="match status" value="1"/>
</dbReference>
<dbReference type="AlphaFoldDB" id="J6ESL3"/>
<dbReference type="PANTHER" id="PTHR10404">
    <property type="entry name" value="N-ACETYLATED-ALPHA-LINKED ACIDIC DIPEPTIDASE"/>
    <property type="match status" value="1"/>
</dbReference>
<dbReference type="Pfam" id="PF04253">
    <property type="entry name" value="TFR_dimer"/>
    <property type="match status" value="1"/>
</dbReference>
<dbReference type="InterPro" id="IPR007484">
    <property type="entry name" value="Peptidase_M28"/>
</dbReference>
<accession>J6ESL3</accession>
<dbReference type="InterPro" id="IPR036757">
    <property type="entry name" value="TFR-like_dimer_dom_sf"/>
</dbReference>
<dbReference type="CDD" id="cd02121">
    <property type="entry name" value="PA_GCPII_like"/>
    <property type="match status" value="1"/>
</dbReference>
<dbReference type="KEGG" id="tasa:A1Q1_05886"/>
<keyword evidence="2" id="KW-0175">Coiled coil</keyword>
<dbReference type="CDD" id="cd08022">
    <property type="entry name" value="M28_PSMA_like"/>
    <property type="match status" value="1"/>
</dbReference>
<feature type="domain" description="Peptidase M28" evidence="6">
    <location>
        <begin position="389"/>
        <end position="530"/>
    </location>
</feature>
<dbReference type="Pfam" id="PF04389">
    <property type="entry name" value="Peptidase_M28"/>
    <property type="match status" value="1"/>
</dbReference>
<dbReference type="InterPro" id="IPR003137">
    <property type="entry name" value="PA_domain"/>
</dbReference>
<dbReference type="GeneID" id="25989398"/>
<dbReference type="EMBL" id="ALBS01000322">
    <property type="protein sequence ID" value="EJT45737.1"/>
    <property type="molecule type" value="Genomic_DNA"/>
</dbReference>
<dbReference type="InterPro" id="IPR039373">
    <property type="entry name" value="Peptidase_M28B"/>
</dbReference>
<evidence type="ECO:0000259" key="4">
    <source>
        <dbReference type="Pfam" id="PF02225"/>
    </source>
</evidence>
<evidence type="ECO:0000256" key="2">
    <source>
        <dbReference type="SAM" id="Coils"/>
    </source>
</evidence>
<evidence type="ECO:0000256" key="1">
    <source>
        <dbReference type="ARBA" id="ARBA00005634"/>
    </source>
</evidence>
<reference evidence="7 8" key="1">
    <citation type="journal article" date="2012" name="Eukaryot. Cell">
        <title>Draft genome sequence of CBS 2479, the standard type strain of Trichosporon asahii.</title>
        <authorList>
            <person name="Yang R.Y."/>
            <person name="Li H.T."/>
            <person name="Zhu H."/>
            <person name="Zhou G.P."/>
            <person name="Wang M."/>
            <person name="Wang L."/>
        </authorList>
    </citation>
    <scope>NUCLEOTIDE SEQUENCE [LARGE SCALE GENOMIC DNA]</scope>
    <source>
        <strain evidence="8">ATCC 90039 / CBS 2479 / JCM 2466 / KCTC 7840 / NCYC 2677 / UAMH 7654</strain>
    </source>
</reference>
<comment type="similarity">
    <text evidence="1">Belongs to the peptidase M28 family. M28B subfamily.</text>
</comment>
<dbReference type="RefSeq" id="XP_014176570.1">
    <property type="nucleotide sequence ID" value="XM_014321095.1"/>
</dbReference>
<dbReference type="VEuPathDB" id="FungiDB:A1Q1_05886"/>
<protein>
    <submittedName>
        <fullName evidence="7">Protein-vacuolar targeting-related protein</fullName>
    </submittedName>
</protein>
<dbReference type="Gene3D" id="1.20.930.40">
    <property type="entry name" value="Transferrin receptor-like, dimerisation domain"/>
    <property type="match status" value="1"/>
</dbReference>
<dbReference type="Pfam" id="PF02225">
    <property type="entry name" value="PA"/>
    <property type="match status" value="1"/>
</dbReference>
<comment type="caution">
    <text evidence="7">The sequence shown here is derived from an EMBL/GenBank/DDBJ whole genome shotgun (WGS) entry which is preliminary data.</text>
</comment>
<dbReference type="GO" id="GO:0004180">
    <property type="term" value="F:carboxypeptidase activity"/>
    <property type="evidence" value="ECO:0007669"/>
    <property type="project" value="TreeGrafter"/>
</dbReference>
<dbReference type="SUPFAM" id="SSF53187">
    <property type="entry name" value="Zn-dependent exopeptidases"/>
    <property type="match status" value="1"/>
</dbReference>
<evidence type="ECO:0000313" key="8">
    <source>
        <dbReference type="Proteomes" id="UP000002748"/>
    </source>
</evidence>
<dbReference type="InterPro" id="IPR007365">
    <property type="entry name" value="TFR-like_dimer_dom"/>
</dbReference>
<dbReference type="PANTHER" id="PTHR10404:SF46">
    <property type="entry name" value="VACUOLAR PROTEIN SORTING-ASSOCIATED PROTEIN 70"/>
    <property type="match status" value="1"/>
</dbReference>
<dbReference type="Proteomes" id="UP000002748">
    <property type="component" value="Unassembled WGS sequence"/>
</dbReference>
<dbReference type="FunFam" id="3.50.30.30:FF:000008">
    <property type="entry name" value="Glutamate carboxypeptidase 2"/>
    <property type="match status" value="1"/>
</dbReference>
<dbReference type="SUPFAM" id="SSF47672">
    <property type="entry name" value="Transferrin receptor-like dimerisation domain"/>
    <property type="match status" value="1"/>
</dbReference>